<gene>
    <name evidence="3" type="ORF">SAMN04488078_100165</name>
</gene>
<protein>
    <recommendedName>
        <fullName evidence="2">Inner membrane protein YgaP-like transmembrane domain-containing protein</fullName>
    </recommendedName>
</protein>
<accession>A0A239ARW2</accession>
<feature type="transmembrane region" description="Helical" evidence="1">
    <location>
        <begin position="12"/>
        <end position="28"/>
    </location>
</feature>
<dbReference type="OrthoDB" id="9804804at2"/>
<dbReference type="Pfam" id="PF11127">
    <property type="entry name" value="YgaP-like_TM"/>
    <property type="match status" value="1"/>
</dbReference>
<feature type="domain" description="Inner membrane protein YgaP-like transmembrane" evidence="2">
    <location>
        <begin position="3"/>
        <end position="65"/>
    </location>
</feature>
<evidence type="ECO:0000256" key="1">
    <source>
        <dbReference type="SAM" id="Phobius"/>
    </source>
</evidence>
<evidence type="ECO:0000259" key="2">
    <source>
        <dbReference type="Pfam" id="PF11127"/>
    </source>
</evidence>
<feature type="transmembrane region" description="Helical" evidence="1">
    <location>
        <begin position="34"/>
        <end position="58"/>
    </location>
</feature>
<dbReference type="RefSeq" id="WP_089275825.1">
    <property type="nucleotide sequence ID" value="NZ_FZON01000001.1"/>
</dbReference>
<dbReference type="InterPro" id="IPR021309">
    <property type="entry name" value="YgaP-like_TM"/>
</dbReference>
<name>A0A239ARW2_9RHOB</name>
<keyword evidence="1" id="KW-1133">Transmembrane helix</keyword>
<organism evidence="3 4">
    <name type="scientific">Antarctobacter heliothermus</name>
    <dbReference type="NCBI Taxonomy" id="74033"/>
    <lineage>
        <taxon>Bacteria</taxon>
        <taxon>Pseudomonadati</taxon>
        <taxon>Pseudomonadota</taxon>
        <taxon>Alphaproteobacteria</taxon>
        <taxon>Rhodobacterales</taxon>
        <taxon>Roseobacteraceae</taxon>
        <taxon>Antarctobacter</taxon>
    </lineage>
</organism>
<proteinExistence type="predicted"/>
<evidence type="ECO:0000313" key="3">
    <source>
        <dbReference type="EMBL" id="SNR97794.1"/>
    </source>
</evidence>
<evidence type="ECO:0000313" key="4">
    <source>
        <dbReference type="Proteomes" id="UP000198440"/>
    </source>
</evidence>
<reference evidence="3 4" key="1">
    <citation type="submission" date="2017-06" db="EMBL/GenBank/DDBJ databases">
        <authorList>
            <person name="Kim H.J."/>
            <person name="Triplett B.A."/>
        </authorList>
    </citation>
    <scope>NUCLEOTIDE SEQUENCE [LARGE SCALE GENOMIC DNA]</scope>
    <source>
        <strain evidence="3 4">DSM 11445</strain>
    </source>
</reference>
<keyword evidence="1" id="KW-0472">Membrane</keyword>
<dbReference type="Proteomes" id="UP000198440">
    <property type="component" value="Unassembled WGS sequence"/>
</dbReference>
<dbReference type="AlphaFoldDB" id="A0A239ARW2"/>
<sequence length="67" mass="7096">MFAKNVGQSDRIIRAIVGIVAIIAFFMISGGWSWLLLVVGIVMLATAALGTCPPYALLGINTCKLKS</sequence>
<keyword evidence="1" id="KW-0812">Transmembrane</keyword>
<dbReference type="EMBL" id="FZON01000001">
    <property type="protein sequence ID" value="SNR97794.1"/>
    <property type="molecule type" value="Genomic_DNA"/>
</dbReference>